<evidence type="ECO:0000313" key="4">
    <source>
        <dbReference type="EMBL" id="ABP54434.1"/>
    </source>
</evidence>
<dbReference type="Pfam" id="PF00415">
    <property type="entry name" value="RCC1"/>
    <property type="match status" value="2"/>
</dbReference>
<dbReference type="InterPro" id="IPR009091">
    <property type="entry name" value="RCC1/BLIP-II"/>
</dbReference>
<name>A4X6D4_SALTO</name>
<dbReference type="GO" id="GO:0005975">
    <property type="term" value="P:carbohydrate metabolic process"/>
    <property type="evidence" value="ECO:0007669"/>
    <property type="project" value="UniProtKB-ARBA"/>
</dbReference>
<organism evidence="4 5">
    <name type="scientific">Salinispora tropica (strain ATCC BAA-916 / DSM 44818 / JCM 13857 / NBRC 105044 / CNB-440)</name>
    <dbReference type="NCBI Taxonomy" id="369723"/>
    <lineage>
        <taxon>Bacteria</taxon>
        <taxon>Bacillati</taxon>
        <taxon>Actinomycetota</taxon>
        <taxon>Actinomycetes</taxon>
        <taxon>Micromonosporales</taxon>
        <taxon>Micromonosporaceae</taxon>
        <taxon>Salinispora</taxon>
    </lineage>
</organism>
<dbReference type="GO" id="GO:0031267">
    <property type="term" value="F:small GTPase binding"/>
    <property type="evidence" value="ECO:0007669"/>
    <property type="project" value="TreeGrafter"/>
</dbReference>
<dbReference type="PANTHER" id="PTHR46207:SF1">
    <property type="entry name" value="PROTEIN RCC2"/>
    <property type="match status" value="1"/>
</dbReference>
<dbReference type="AlphaFoldDB" id="A4X6D4"/>
<proteinExistence type="predicted"/>
<dbReference type="PANTHER" id="PTHR46207">
    <property type="entry name" value="PROTEIN RCC2"/>
    <property type="match status" value="1"/>
</dbReference>
<dbReference type="InterPro" id="IPR032109">
    <property type="entry name" value="Big_3_5"/>
</dbReference>
<dbReference type="GO" id="GO:0016020">
    <property type="term" value="C:membrane"/>
    <property type="evidence" value="ECO:0007669"/>
    <property type="project" value="TreeGrafter"/>
</dbReference>
<dbReference type="eggNOG" id="COG5184">
    <property type="taxonomic scope" value="Bacteria"/>
</dbReference>
<evidence type="ECO:0000259" key="3">
    <source>
        <dbReference type="Pfam" id="PF25390"/>
    </source>
</evidence>
<dbReference type="SUPFAM" id="SSF50985">
    <property type="entry name" value="RCC1/BLIP-II"/>
    <property type="match status" value="1"/>
</dbReference>
<dbReference type="HOGENOM" id="CLU_491657_0_0_11"/>
<dbReference type="Proteomes" id="UP000000235">
    <property type="component" value="Chromosome"/>
</dbReference>
<dbReference type="EMBL" id="CP000667">
    <property type="protein sequence ID" value="ABP54434.1"/>
    <property type="molecule type" value="Genomic_DNA"/>
</dbReference>
<dbReference type="PRINTS" id="PR00633">
    <property type="entry name" value="RCCNDNSATION"/>
</dbReference>
<evidence type="ECO:0000313" key="5">
    <source>
        <dbReference type="Proteomes" id="UP000000235"/>
    </source>
</evidence>
<dbReference type="InterPro" id="IPR058923">
    <property type="entry name" value="RCC1-like_dom"/>
</dbReference>
<dbReference type="Pfam" id="PF25390">
    <property type="entry name" value="WD40_RLD"/>
    <property type="match status" value="1"/>
</dbReference>
<dbReference type="InterPro" id="IPR000408">
    <property type="entry name" value="Reg_chr_condens"/>
</dbReference>
<evidence type="ECO:0000259" key="2">
    <source>
        <dbReference type="Pfam" id="PF16640"/>
    </source>
</evidence>
<dbReference type="STRING" id="369723.Strop_1979"/>
<dbReference type="RefSeq" id="WP_011905864.1">
    <property type="nucleotide sequence ID" value="NC_009380.1"/>
</dbReference>
<keyword evidence="5" id="KW-1185">Reference proteome</keyword>
<dbReference type="Gene3D" id="2.60.40.10">
    <property type="entry name" value="Immunoglobulins"/>
    <property type="match status" value="1"/>
</dbReference>
<protein>
    <submittedName>
        <fullName evidence="4">Regulator of chromosome condensation, RCC1</fullName>
    </submittedName>
</protein>
<accession>A4X6D4</accession>
<dbReference type="Pfam" id="PF16640">
    <property type="entry name" value="Big_3_5"/>
    <property type="match status" value="1"/>
</dbReference>
<reference evidence="5" key="1">
    <citation type="journal article" date="2007" name="Proc. Natl. Acad. Sci. U.S.A.">
        <title>Genome sequencing reveals complex secondary metabolome in the marine actinomycete Salinispora tropica.</title>
        <authorList>
            <person name="Udwary D.W."/>
            <person name="Zeigler L."/>
            <person name="Asolkar R.N."/>
            <person name="Singan V."/>
            <person name="Lapidus A."/>
            <person name="Fenical W."/>
            <person name="Jensen P.R."/>
            <person name="Moore B.S."/>
        </authorList>
    </citation>
    <scope>NUCLEOTIDE SEQUENCE [LARGE SCALE GENOMIC DNA]</scope>
    <source>
        <strain evidence="5">ATCC BAA-916 / DSM 44818 / CNB-440</strain>
    </source>
</reference>
<dbReference type="KEGG" id="stp:Strop_1979"/>
<evidence type="ECO:0000256" key="1">
    <source>
        <dbReference type="ARBA" id="ARBA00022737"/>
    </source>
</evidence>
<dbReference type="PROSITE" id="PS00626">
    <property type="entry name" value="RCC1_2"/>
    <property type="match status" value="4"/>
</dbReference>
<gene>
    <name evidence="4" type="ordered locus">Strop_1979</name>
</gene>
<dbReference type="PROSITE" id="PS50012">
    <property type="entry name" value="RCC1_3"/>
    <property type="match status" value="7"/>
</dbReference>
<dbReference type="InterPro" id="IPR028641">
    <property type="entry name" value="RCC2"/>
</dbReference>
<dbReference type="Gene3D" id="2.130.10.30">
    <property type="entry name" value="Regulator of chromosome condensation 1/beta-lactamase-inhibitor protein II"/>
    <property type="match status" value="2"/>
</dbReference>
<dbReference type="InterPro" id="IPR013783">
    <property type="entry name" value="Ig-like_fold"/>
</dbReference>
<sequence>MMQGLCPWVVRGAGACGVVRVLAGWLFLALAVTVTQALGTWPAIAQSGLSSSVVVSDTVLAWGDNFSGQLGDGTTTARSTPVTVGLPAGTTITALAAGGSHSLALTDTGVVLAWGSNSRGQLGDGTTTDRSTPVTVGLPAGTTITALAAGRRHSLALTDTGAVLAWGSNSNGQLGDGTTTARSTPVTVGLPAGTTITALAASTYSLALTDTGAALAWGSNSRGQLGDGTTTDRSTPVTVSLPAGTTITALAASYDHSLALTDTGAVLAWGSNSNGQLGDGTTTNRSTPVTVGLPAGTTITALAAGRSHTLVLTSAGAVLAWGSNSNGQLGDGTTTDRSTPVTVGLPAGTTITALAAGYYHSLALTDTGAVLAWGGNSYGQLGDGTTTDRSTPVTVGLPAGTTITVLVSMDNHGMALVAPPTSTTTLQVTPANPAADQDVTLTATVTCTTDTPTGTITFRTGTTTLAVVPLTTNATHTTTLPAGTHTLTANYTSTNTCPNSQSPPISITIAPPPDEPDLPITGPNLPTTIGAATLLTLTGATLIHLTHRRRPTNP</sequence>
<feature type="domain" description="Bacterial Ig-like" evidence="2">
    <location>
        <begin position="428"/>
        <end position="509"/>
    </location>
</feature>
<keyword evidence="1" id="KW-0677">Repeat</keyword>
<feature type="domain" description="RCC1-like" evidence="3">
    <location>
        <begin position="163"/>
        <end position="415"/>
    </location>
</feature>
<dbReference type="PATRIC" id="fig|369723.5.peg.2031"/>